<dbReference type="InterPro" id="IPR018181">
    <property type="entry name" value="Heat_shock_70_CS"/>
</dbReference>
<dbReference type="Pfam" id="PF00012">
    <property type="entry name" value="HSP70"/>
    <property type="match status" value="1"/>
</dbReference>
<dbReference type="Proteomes" id="UP000517712">
    <property type="component" value="Unassembled WGS sequence"/>
</dbReference>
<evidence type="ECO:0000256" key="6">
    <source>
        <dbReference type="SAM" id="MobiDB-lite"/>
    </source>
</evidence>
<evidence type="ECO:0000313" key="7">
    <source>
        <dbReference type="EMBL" id="MBB5743458.1"/>
    </source>
</evidence>
<evidence type="ECO:0000256" key="5">
    <source>
        <dbReference type="ARBA" id="ARBA00023186"/>
    </source>
</evidence>
<feature type="compositionally biased region" description="Basic and acidic residues" evidence="6">
    <location>
        <begin position="483"/>
        <end position="493"/>
    </location>
</feature>
<dbReference type="GO" id="GO:0140662">
    <property type="term" value="F:ATP-dependent protein folding chaperone"/>
    <property type="evidence" value="ECO:0007669"/>
    <property type="project" value="InterPro"/>
</dbReference>
<feature type="compositionally biased region" description="Pro residues" evidence="6">
    <location>
        <begin position="588"/>
        <end position="622"/>
    </location>
</feature>
<dbReference type="PROSITE" id="PS01036">
    <property type="entry name" value="HSP70_3"/>
    <property type="match status" value="1"/>
</dbReference>
<dbReference type="SUPFAM" id="SSF53067">
    <property type="entry name" value="Actin-like ATPase domain"/>
    <property type="match status" value="2"/>
</dbReference>
<evidence type="ECO:0000256" key="3">
    <source>
        <dbReference type="ARBA" id="ARBA00022840"/>
    </source>
</evidence>
<comment type="caution">
    <text evidence="7">The sequence shown here is derived from an EMBL/GenBank/DDBJ whole genome shotgun (WGS) entry which is preliminary data.</text>
</comment>
<feature type="region of interest" description="Disordered" evidence="6">
    <location>
        <begin position="454"/>
        <end position="649"/>
    </location>
</feature>
<dbReference type="PANTHER" id="PTHR42749">
    <property type="entry name" value="CELL SHAPE-DETERMINING PROTEIN MREB"/>
    <property type="match status" value="1"/>
</dbReference>
<organism evidence="7 8">
    <name type="scientific">Microbacterium ginsengiterrae</name>
    <dbReference type="NCBI Taxonomy" id="546115"/>
    <lineage>
        <taxon>Bacteria</taxon>
        <taxon>Bacillati</taxon>
        <taxon>Actinomycetota</taxon>
        <taxon>Actinomycetes</taxon>
        <taxon>Micrococcales</taxon>
        <taxon>Microbacteriaceae</taxon>
        <taxon>Microbacterium</taxon>
    </lineage>
</organism>
<proteinExistence type="inferred from homology"/>
<name>A0A7W9FDF3_9MICO</name>
<feature type="compositionally biased region" description="Low complexity" evidence="6">
    <location>
        <begin position="574"/>
        <end position="587"/>
    </location>
</feature>
<dbReference type="GO" id="GO:0005524">
    <property type="term" value="F:ATP binding"/>
    <property type="evidence" value="ECO:0007669"/>
    <property type="project" value="UniProtKB-KW"/>
</dbReference>
<dbReference type="AlphaFoldDB" id="A0A7W9FDF3"/>
<evidence type="ECO:0000256" key="1">
    <source>
        <dbReference type="ARBA" id="ARBA00007381"/>
    </source>
</evidence>
<feature type="compositionally biased region" description="Low complexity" evidence="6">
    <location>
        <begin position="510"/>
        <end position="544"/>
    </location>
</feature>
<feature type="compositionally biased region" description="Polar residues" evidence="6">
    <location>
        <begin position="454"/>
        <end position="463"/>
    </location>
</feature>
<dbReference type="InterPro" id="IPR013126">
    <property type="entry name" value="Hsp_70_fam"/>
</dbReference>
<dbReference type="InterPro" id="IPR043129">
    <property type="entry name" value="ATPase_NBD"/>
</dbReference>
<accession>A0A7W9FDF3</accession>
<evidence type="ECO:0000256" key="4">
    <source>
        <dbReference type="ARBA" id="ARBA00023016"/>
    </source>
</evidence>
<keyword evidence="3" id="KW-0067">ATP-binding</keyword>
<dbReference type="Gene3D" id="3.30.420.40">
    <property type="match status" value="2"/>
</dbReference>
<keyword evidence="2" id="KW-0547">Nucleotide-binding</keyword>
<keyword evidence="8" id="KW-1185">Reference proteome</keyword>
<keyword evidence="5" id="KW-0143">Chaperone</keyword>
<protein>
    <submittedName>
        <fullName evidence="7">Actin-like ATPase involved in cell morphogenesis</fullName>
    </submittedName>
</protein>
<dbReference type="Gene3D" id="3.90.640.10">
    <property type="entry name" value="Actin, Chain A, domain 4"/>
    <property type="match status" value="1"/>
</dbReference>
<keyword evidence="4" id="KW-0346">Stress response</keyword>
<evidence type="ECO:0000313" key="8">
    <source>
        <dbReference type="Proteomes" id="UP000517712"/>
    </source>
</evidence>
<comment type="similarity">
    <text evidence="1">Belongs to the heat shock protein 70 family.</text>
</comment>
<evidence type="ECO:0000256" key="2">
    <source>
        <dbReference type="ARBA" id="ARBA00022741"/>
    </source>
</evidence>
<dbReference type="PANTHER" id="PTHR42749:SF1">
    <property type="entry name" value="CELL SHAPE-DETERMINING PROTEIN MREB"/>
    <property type="match status" value="1"/>
</dbReference>
<sequence length="649" mass="66666">MRDVPFALAIDVGSSRVTAAVVHIAREAYDDPTLFSLGASGHSAPSAAFVDEQGGLLFGVDAEQRGILEPHRLTREFAHDVGTDTPVVVGARAVSPDDLVARMCAWIADEVTTAMGDRPDRVAVTHPASWGGHRIERLGAALSRAGIGEAILVSEPAAAAAQLEASHPVDAGRLVAMYDLGGTRFDARVLRRRRSSGRYQPVGELVRIDQLGGANFDDALLRHVLGTGPMVVDDATRKALARARHDVVAAKELLSSAGDATVHLTMPTGEASVRITRSEFEAMIDADLERTVEALDLAIESATGGVDHVEAIMLTGGSSRIPLVAQRLSQRFDLPIVAEADPQSTVALGAARIVGEQMREDASAAPSTALATIAATEKAPAPRPQAEPERGRVLAFLRPVLAGKSRSTSPVLLAGAAAFIAITIVFSSTTAAGTRWPDYVQEAAAALLHLPMASSTSGPSAQSGPADGPPQAVPVSEQQPQSRTDRTTAKSETRSTAAPARKSNRPQADSSSTSSTSSKPSKSSGLKSSPGAPSSGSKPTPGSPNDGGSSGTTNPPASGNPPADPGTQEGTPGGSTPDTPPVTTDPGPSQPETPADPEPTPVDPPPADPTPVDPTPVDPAPEQPAEDPAPYVETPPTPEATPGPAPEAV</sequence>
<gene>
    <name evidence="7" type="ORF">HD600_001955</name>
</gene>
<feature type="compositionally biased region" description="Pro residues" evidence="6">
    <location>
        <begin position="633"/>
        <end position="649"/>
    </location>
</feature>
<dbReference type="RefSeq" id="WP_184283352.1">
    <property type="nucleotide sequence ID" value="NZ_BAAAPG010000001.1"/>
</dbReference>
<reference evidence="7 8" key="1">
    <citation type="submission" date="2020-08" db="EMBL/GenBank/DDBJ databases">
        <title>Sequencing the genomes of 1000 actinobacteria strains.</title>
        <authorList>
            <person name="Klenk H.-P."/>
        </authorList>
    </citation>
    <scope>NUCLEOTIDE SEQUENCE [LARGE SCALE GENOMIC DNA]</scope>
    <source>
        <strain evidence="7 8">DSM 24823</strain>
    </source>
</reference>
<dbReference type="EMBL" id="JACHMU010000001">
    <property type="protein sequence ID" value="MBB5743458.1"/>
    <property type="molecule type" value="Genomic_DNA"/>
</dbReference>